<feature type="domain" description="HTH gntR-type" evidence="4">
    <location>
        <begin position="7"/>
        <end position="65"/>
    </location>
</feature>
<name>A0ABW2AEB5_9MICO</name>
<evidence type="ECO:0000256" key="3">
    <source>
        <dbReference type="ARBA" id="ARBA00023163"/>
    </source>
</evidence>
<organism evidence="6 7">
    <name type="scientific">Flexivirga alba</name>
    <dbReference type="NCBI Taxonomy" id="702742"/>
    <lineage>
        <taxon>Bacteria</taxon>
        <taxon>Bacillati</taxon>
        <taxon>Actinomycetota</taxon>
        <taxon>Actinomycetes</taxon>
        <taxon>Micrococcales</taxon>
        <taxon>Dermacoccaceae</taxon>
        <taxon>Flexivirga</taxon>
    </lineage>
</organism>
<dbReference type="InterPro" id="IPR000524">
    <property type="entry name" value="Tscrpt_reg_HTH_GntR"/>
</dbReference>
<comment type="caution">
    <text evidence="6">The sequence shown here is derived from an EMBL/GenBank/DDBJ whole genome shotgun (WGS) entry which is preliminary data.</text>
</comment>
<dbReference type="PANTHER" id="PTHR43537:SF24">
    <property type="entry name" value="GLUCONATE OPERON TRANSCRIPTIONAL REPRESSOR"/>
    <property type="match status" value="1"/>
</dbReference>
<evidence type="ECO:0000256" key="1">
    <source>
        <dbReference type="ARBA" id="ARBA00023015"/>
    </source>
</evidence>
<proteinExistence type="predicted"/>
<protein>
    <submittedName>
        <fullName evidence="6">GntR family transcriptional regulator</fullName>
    </submittedName>
</protein>
<dbReference type="Pfam" id="PF00392">
    <property type="entry name" value="GntR"/>
    <property type="match status" value="1"/>
</dbReference>
<dbReference type="InterPro" id="IPR011711">
    <property type="entry name" value="GntR_C"/>
</dbReference>
<evidence type="ECO:0000256" key="2">
    <source>
        <dbReference type="ARBA" id="ARBA00023125"/>
    </source>
</evidence>
<feature type="domain" description="GntR C-terminal" evidence="5">
    <location>
        <begin position="75"/>
        <end position="198"/>
    </location>
</feature>
<keyword evidence="7" id="KW-1185">Reference proteome</keyword>
<keyword evidence="1" id="KW-0805">Transcription regulation</keyword>
<dbReference type="Proteomes" id="UP001596298">
    <property type="component" value="Unassembled WGS sequence"/>
</dbReference>
<dbReference type="SUPFAM" id="SSF46785">
    <property type="entry name" value="Winged helix' DNA-binding domain"/>
    <property type="match status" value="1"/>
</dbReference>
<sequence>MTMADDAAARIRGWLHDGTIGRDRFHSVPQMAERLGMSRSPVREGLLRLAEAGLVEFVPQRGFRPVRPTGQDIAEIFALRIALEPAAAARAANAGSAAVAAELRRHLAEMRAAARADAAGFDAADEQLHAAILDRAGNGRLTGLIAGLRDTTRLIGASTAGRSRSRHEILAEHEPIVDAISAGDQERAAAEMRRHLLSTGRLLVAQAHDDGDENAWSCWESLVESTAEARRV</sequence>
<dbReference type="SMART" id="SM00895">
    <property type="entry name" value="FCD"/>
    <property type="match status" value="1"/>
</dbReference>
<dbReference type="InterPro" id="IPR008920">
    <property type="entry name" value="TF_FadR/GntR_C"/>
</dbReference>
<reference evidence="7" key="1">
    <citation type="journal article" date="2019" name="Int. J. Syst. Evol. Microbiol.">
        <title>The Global Catalogue of Microorganisms (GCM) 10K type strain sequencing project: providing services to taxonomists for standard genome sequencing and annotation.</title>
        <authorList>
            <consortium name="The Broad Institute Genomics Platform"/>
            <consortium name="The Broad Institute Genome Sequencing Center for Infectious Disease"/>
            <person name="Wu L."/>
            <person name="Ma J."/>
        </authorList>
    </citation>
    <scope>NUCLEOTIDE SEQUENCE [LARGE SCALE GENOMIC DNA]</scope>
    <source>
        <strain evidence="7">CCUG 58127</strain>
    </source>
</reference>
<accession>A0ABW2AEB5</accession>
<dbReference type="RefSeq" id="WP_382399724.1">
    <property type="nucleotide sequence ID" value="NZ_JBHSWH010000001.1"/>
</dbReference>
<dbReference type="Gene3D" id="1.10.10.10">
    <property type="entry name" value="Winged helix-like DNA-binding domain superfamily/Winged helix DNA-binding domain"/>
    <property type="match status" value="1"/>
</dbReference>
<evidence type="ECO:0000313" key="6">
    <source>
        <dbReference type="EMBL" id="MFC6704989.1"/>
    </source>
</evidence>
<dbReference type="InterPro" id="IPR036390">
    <property type="entry name" value="WH_DNA-bd_sf"/>
</dbReference>
<dbReference type="EMBL" id="JBHSWH010000001">
    <property type="protein sequence ID" value="MFC6704989.1"/>
    <property type="molecule type" value="Genomic_DNA"/>
</dbReference>
<evidence type="ECO:0000313" key="7">
    <source>
        <dbReference type="Proteomes" id="UP001596298"/>
    </source>
</evidence>
<keyword evidence="2" id="KW-0238">DNA-binding</keyword>
<dbReference type="Pfam" id="PF07729">
    <property type="entry name" value="FCD"/>
    <property type="match status" value="1"/>
</dbReference>
<dbReference type="PANTHER" id="PTHR43537">
    <property type="entry name" value="TRANSCRIPTIONAL REGULATOR, GNTR FAMILY"/>
    <property type="match status" value="1"/>
</dbReference>
<evidence type="ECO:0000259" key="5">
    <source>
        <dbReference type="SMART" id="SM00895"/>
    </source>
</evidence>
<dbReference type="Gene3D" id="1.20.120.530">
    <property type="entry name" value="GntR ligand-binding domain-like"/>
    <property type="match status" value="1"/>
</dbReference>
<dbReference type="InterPro" id="IPR036388">
    <property type="entry name" value="WH-like_DNA-bd_sf"/>
</dbReference>
<dbReference type="SMART" id="SM00345">
    <property type="entry name" value="HTH_GNTR"/>
    <property type="match status" value="1"/>
</dbReference>
<keyword evidence="3" id="KW-0804">Transcription</keyword>
<evidence type="ECO:0000259" key="4">
    <source>
        <dbReference type="SMART" id="SM00345"/>
    </source>
</evidence>
<dbReference type="SUPFAM" id="SSF48008">
    <property type="entry name" value="GntR ligand-binding domain-like"/>
    <property type="match status" value="1"/>
</dbReference>
<gene>
    <name evidence="6" type="ORF">ACFQDH_06830</name>
</gene>